<gene>
    <name evidence="2" type="ORF">STAS_27709</name>
</gene>
<feature type="region of interest" description="Disordered" evidence="1">
    <location>
        <begin position="192"/>
        <end position="213"/>
    </location>
</feature>
<proteinExistence type="predicted"/>
<keyword evidence="3" id="KW-1185">Reference proteome</keyword>
<accession>A0A5A7R104</accession>
<evidence type="ECO:0000313" key="3">
    <source>
        <dbReference type="Proteomes" id="UP000325081"/>
    </source>
</evidence>
<evidence type="ECO:0000313" key="2">
    <source>
        <dbReference type="EMBL" id="GER50407.1"/>
    </source>
</evidence>
<organism evidence="2 3">
    <name type="scientific">Striga asiatica</name>
    <name type="common">Asiatic witchweed</name>
    <name type="synonym">Buchnera asiatica</name>
    <dbReference type="NCBI Taxonomy" id="4170"/>
    <lineage>
        <taxon>Eukaryota</taxon>
        <taxon>Viridiplantae</taxon>
        <taxon>Streptophyta</taxon>
        <taxon>Embryophyta</taxon>
        <taxon>Tracheophyta</taxon>
        <taxon>Spermatophyta</taxon>
        <taxon>Magnoliopsida</taxon>
        <taxon>eudicotyledons</taxon>
        <taxon>Gunneridae</taxon>
        <taxon>Pentapetalae</taxon>
        <taxon>asterids</taxon>
        <taxon>lamiids</taxon>
        <taxon>Lamiales</taxon>
        <taxon>Orobanchaceae</taxon>
        <taxon>Buchnereae</taxon>
        <taxon>Striga</taxon>
    </lineage>
</organism>
<dbReference type="Proteomes" id="UP000325081">
    <property type="component" value="Unassembled WGS sequence"/>
</dbReference>
<dbReference type="EMBL" id="BKCP01009181">
    <property type="protein sequence ID" value="GER50407.1"/>
    <property type="molecule type" value="Genomic_DNA"/>
</dbReference>
<comment type="caution">
    <text evidence="2">The sequence shown here is derived from an EMBL/GenBank/DDBJ whole genome shotgun (WGS) entry which is preliminary data.</text>
</comment>
<reference evidence="3" key="1">
    <citation type="journal article" date="2019" name="Curr. Biol.">
        <title>Genome Sequence of Striga asiatica Provides Insight into the Evolution of Plant Parasitism.</title>
        <authorList>
            <person name="Yoshida S."/>
            <person name="Kim S."/>
            <person name="Wafula E.K."/>
            <person name="Tanskanen J."/>
            <person name="Kim Y.M."/>
            <person name="Honaas L."/>
            <person name="Yang Z."/>
            <person name="Spallek T."/>
            <person name="Conn C.E."/>
            <person name="Ichihashi Y."/>
            <person name="Cheong K."/>
            <person name="Cui S."/>
            <person name="Der J.P."/>
            <person name="Gundlach H."/>
            <person name="Jiao Y."/>
            <person name="Hori C."/>
            <person name="Ishida J.K."/>
            <person name="Kasahara H."/>
            <person name="Kiba T."/>
            <person name="Kim M.S."/>
            <person name="Koo N."/>
            <person name="Laohavisit A."/>
            <person name="Lee Y.H."/>
            <person name="Lumba S."/>
            <person name="McCourt P."/>
            <person name="Mortimer J.C."/>
            <person name="Mutuku J.M."/>
            <person name="Nomura T."/>
            <person name="Sasaki-Sekimoto Y."/>
            <person name="Seto Y."/>
            <person name="Wang Y."/>
            <person name="Wakatake T."/>
            <person name="Sakakibara H."/>
            <person name="Demura T."/>
            <person name="Yamaguchi S."/>
            <person name="Yoneyama K."/>
            <person name="Manabe R.I."/>
            <person name="Nelson D.C."/>
            <person name="Schulman A.H."/>
            <person name="Timko M.P."/>
            <person name="dePamphilis C.W."/>
            <person name="Choi D."/>
            <person name="Shirasu K."/>
        </authorList>
    </citation>
    <scope>NUCLEOTIDE SEQUENCE [LARGE SCALE GENOMIC DNA]</scope>
    <source>
        <strain evidence="3">cv. UVA1</strain>
    </source>
</reference>
<name>A0A5A7R104_STRAF</name>
<sequence>MTPSASMSSRLGGIVTEYSGAAKGAVGVGTEPYVDAVNVEGVGAGRQRADVVVVLELQQAHGAVVEEAAAALAGEDGQWDGLDDGLVEAVRGEDAERVHWIEGVRRRIDVTGGSGGDVASAAATPPAVAAVGVDQAAGEEAGAVAMMTTMAISGGLKSTGSFDGGGEDEFDTVAATCGDGDAGGVRRFSAGDEEIDGDRTPHHRLAGSGAGAGDRRWWWW</sequence>
<protein>
    <submittedName>
        <fullName evidence="2">Uncharacterized protein</fullName>
    </submittedName>
</protein>
<dbReference type="AlphaFoldDB" id="A0A5A7R104"/>
<evidence type="ECO:0000256" key="1">
    <source>
        <dbReference type="SAM" id="MobiDB-lite"/>
    </source>
</evidence>